<reference evidence="1" key="1">
    <citation type="submission" date="2023-03" db="EMBL/GenBank/DDBJ databases">
        <title>Massive genome expansion in bonnet fungi (Mycena s.s.) driven by repeated elements and novel gene families across ecological guilds.</title>
        <authorList>
            <consortium name="Lawrence Berkeley National Laboratory"/>
            <person name="Harder C.B."/>
            <person name="Miyauchi S."/>
            <person name="Viragh M."/>
            <person name="Kuo A."/>
            <person name="Thoen E."/>
            <person name="Andreopoulos B."/>
            <person name="Lu D."/>
            <person name="Skrede I."/>
            <person name="Drula E."/>
            <person name="Henrissat B."/>
            <person name="Morin E."/>
            <person name="Kohler A."/>
            <person name="Barry K."/>
            <person name="LaButti K."/>
            <person name="Morin E."/>
            <person name="Salamov A."/>
            <person name="Lipzen A."/>
            <person name="Mereny Z."/>
            <person name="Hegedus B."/>
            <person name="Baldrian P."/>
            <person name="Stursova M."/>
            <person name="Weitz H."/>
            <person name="Taylor A."/>
            <person name="Grigoriev I.V."/>
            <person name="Nagy L.G."/>
            <person name="Martin F."/>
            <person name="Kauserud H."/>
        </authorList>
    </citation>
    <scope>NUCLEOTIDE SEQUENCE</scope>
    <source>
        <strain evidence="1">CBHHK182m</strain>
    </source>
</reference>
<evidence type="ECO:0000313" key="1">
    <source>
        <dbReference type="EMBL" id="KAJ7712757.1"/>
    </source>
</evidence>
<gene>
    <name evidence="1" type="ORF">B0H16DRAFT_1743835</name>
</gene>
<proteinExistence type="predicted"/>
<evidence type="ECO:0000313" key="2">
    <source>
        <dbReference type="Proteomes" id="UP001215598"/>
    </source>
</evidence>
<organism evidence="1 2">
    <name type="scientific">Mycena metata</name>
    <dbReference type="NCBI Taxonomy" id="1033252"/>
    <lineage>
        <taxon>Eukaryota</taxon>
        <taxon>Fungi</taxon>
        <taxon>Dikarya</taxon>
        <taxon>Basidiomycota</taxon>
        <taxon>Agaricomycotina</taxon>
        <taxon>Agaricomycetes</taxon>
        <taxon>Agaricomycetidae</taxon>
        <taxon>Agaricales</taxon>
        <taxon>Marasmiineae</taxon>
        <taxon>Mycenaceae</taxon>
        <taxon>Mycena</taxon>
    </lineage>
</organism>
<name>A0AAD7ME05_9AGAR</name>
<dbReference type="Proteomes" id="UP001215598">
    <property type="component" value="Unassembled WGS sequence"/>
</dbReference>
<dbReference type="EMBL" id="JARKIB010000358">
    <property type="protein sequence ID" value="KAJ7712757.1"/>
    <property type="molecule type" value="Genomic_DNA"/>
</dbReference>
<keyword evidence="2" id="KW-1185">Reference proteome</keyword>
<dbReference type="AlphaFoldDB" id="A0AAD7ME05"/>
<sequence>MVQLVRDHAYKFGEDRWCVGVDITDDTDTMTPPHPFLPTNLASSFTASLSAGPHSSWHSIPHLRAAFLKGTVALNIVTSCKAWNLYRCTYMRALWKILRETKRIQLVRSRRRSDLADTTAQTVAASMTIRASFQLKSLREFLENLDLGTSTAALPCAASAISTSSVEINRPPQEDTQICSREIGLDGIIRSSARAHPCRIPRKIALPENAPLSCGRRVCGRSSEIGHVPCRRDPKSMVVVMLISLLLVGPHNPSTGLGYSFPAIAYPPSQATGEERAFEARPRRAMGVLERMMDREVEGKMEEDG</sequence>
<protein>
    <submittedName>
        <fullName evidence="1">Uncharacterized protein</fullName>
    </submittedName>
</protein>
<comment type="caution">
    <text evidence="1">The sequence shown here is derived from an EMBL/GenBank/DDBJ whole genome shotgun (WGS) entry which is preliminary data.</text>
</comment>
<accession>A0AAD7ME05</accession>